<dbReference type="InterPro" id="IPR036770">
    <property type="entry name" value="Ankyrin_rpt-contain_sf"/>
</dbReference>
<dbReference type="InterPro" id="IPR002110">
    <property type="entry name" value="Ankyrin_rpt"/>
</dbReference>
<evidence type="ECO:0000313" key="5">
    <source>
        <dbReference type="Proteomes" id="UP000070121"/>
    </source>
</evidence>
<dbReference type="STRING" id="1209931.A0A135V0M0"/>
<evidence type="ECO:0000313" key="4">
    <source>
        <dbReference type="EMBL" id="KXH66161.1"/>
    </source>
</evidence>
<dbReference type="PANTHER" id="PTHR24123">
    <property type="entry name" value="ANKYRIN REPEAT-CONTAINING"/>
    <property type="match status" value="1"/>
</dbReference>
<reference evidence="4 5" key="1">
    <citation type="submission" date="2014-02" db="EMBL/GenBank/DDBJ databases">
        <title>The genome sequence of Colletotrichum salicis CBS 607.94.</title>
        <authorList>
            <person name="Baroncelli R."/>
            <person name="Thon M.R."/>
        </authorList>
    </citation>
    <scope>NUCLEOTIDE SEQUENCE [LARGE SCALE GENOMIC DNA]</scope>
    <source>
        <strain evidence="4 5">CBS 607.94</strain>
    </source>
</reference>
<dbReference type="PANTHER" id="PTHR24123:SF33">
    <property type="entry name" value="PROTEIN HOS4"/>
    <property type="match status" value="1"/>
</dbReference>
<dbReference type="AlphaFoldDB" id="A0A135V0M0"/>
<feature type="repeat" description="ANK" evidence="3">
    <location>
        <begin position="613"/>
        <end position="647"/>
    </location>
</feature>
<feature type="repeat" description="ANK" evidence="3">
    <location>
        <begin position="686"/>
        <end position="718"/>
    </location>
</feature>
<name>A0A135V0M0_9PEZI</name>
<keyword evidence="5" id="KW-1185">Reference proteome</keyword>
<gene>
    <name evidence="4" type="ORF">CSAL01_10426</name>
</gene>
<dbReference type="SUPFAM" id="SSF48403">
    <property type="entry name" value="Ankyrin repeat"/>
    <property type="match status" value="3"/>
</dbReference>
<evidence type="ECO:0000256" key="2">
    <source>
        <dbReference type="ARBA" id="ARBA00023043"/>
    </source>
</evidence>
<sequence length="982" mass="108373">MVQKLETLIPGARQRRSNAKLPWELYMNTILARGPYYVSPAVEVLEYLVQPLVTYSNPLEASKVWAYFASRTLQSEDLTPKYVNEAARCLIRTGIFNSYEKYRLNSALLPIAEAFSNKWLLDSHIAKNFSVTDDTLCFLLKTTSYWNSFKESLCGVELLKVSATLNHSMAVDQLLTQGISVLRRYKGVSAPEHVCALPATHEEDTSRVRQLLEYADSMFLNHTNPKSGLGLIHLTNEADVPQFRYKLVEMLLGCGVSPDLRIRIWPRPSALVYHLSRNRVDLAAILLRLGADPTVPTRNAAYREIDWECQVDIDHNFQTYKGIRPPHNAALYSVDCLQATLENVTSLNLEAPAKNGYTTIQFAVMSGNISAIDLLHDRGANIIARSIDGKLAQHIAVGRGNLATVERLLELGSEMTPDCEGLTPLLLAYQRNNQEIIKCLRAHDVGQHAVVSAGVRSTALAKAGFRATKAENLSSCQELLWQVSTVDIDIPSEGCTALGVAVSSGELEIITWLLQQGANANYPCANGNSIIGSMIGQYCLNPGLQAMLEKYVAAGGSVLTESDCLVATAVDENNEEGLTILLDHIKAHRKLYAEQVGVGSSAVLALAVNRKWQGKTPLLRAANMDNGSVRIDQLLIDNDADLEAKDDDWGCTLLGILAMASATDDDSDIVRALLQAGSNINCRDKDGATPIAEACSRGNPYSIAALMKRGSNVLVRDYQGRNLLHRLLRHSGSDEEGDSNLPALFFKLTLMGVDPCEVDMFGCSALQLGIQSKCMTTFLLNGDIHIHDKRPIPWSLMFFDRYPTDAACLTTAFPLYRRKLTTETFRELLSLKAIGIWNPLCFAASAGQIQIMENILSLGIPIDLEGCPEGSALMAASSAGTLESVIYLVRHGASISFQGQNDFRSAVKLAATAPRVLRWLLVDRFTDQKKLDHCWYDSTSLSAKYRPWSGVQKAEMIISGQWERQPHESSRQYWARLLSMIE</sequence>
<dbReference type="InterPro" id="IPR051165">
    <property type="entry name" value="Multifunctional_ANK_Repeat"/>
</dbReference>
<dbReference type="Pfam" id="PF13637">
    <property type="entry name" value="Ank_4"/>
    <property type="match status" value="1"/>
</dbReference>
<keyword evidence="1" id="KW-0677">Repeat</keyword>
<evidence type="ECO:0000256" key="3">
    <source>
        <dbReference type="PROSITE-ProRule" id="PRU00023"/>
    </source>
</evidence>
<dbReference type="PROSITE" id="PS50088">
    <property type="entry name" value="ANK_REPEAT"/>
    <property type="match status" value="4"/>
</dbReference>
<dbReference type="Pfam" id="PF12796">
    <property type="entry name" value="Ank_2"/>
    <property type="match status" value="1"/>
</dbReference>
<organism evidence="4 5">
    <name type="scientific">Colletotrichum salicis</name>
    <dbReference type="NCBI Taxonomy" id="1209931"/>
    <lineage>
        <taxon>Eukaryota</taxon>
        <taxon>Fungi</taxon>
        <taxon>Dikarya</taxon>
        <taxon>Ascomycota</taxon>
        <taxon>Pezizomycotina</taxon>
        <taxon>Sordariomycetes</taxon>
        <taxon>Hypocreomycetidae</taxon>
        <taxon>Glomerellales</taxon>
        <taxon>Glomerellaceae</taxon>
        <taxon>Colletotrichum</taxon>
        <taxon>Colletotrichum acutatum species complex</taxon>
    </lineage>
</organism>
<dbReference type="EMBL" id="JFFI01000738">
    <property type="protein sequence ID" value="KXH66161.1"/>
    <property type="molecule type" value="Genomic_DNA"/>
</dbReference>
<dbReference type="Gene3D" id="1.25.40.20">
    <property type="entry name" value="Ankyrin repeat-containing domain"/>
    <property type="match status" value="4"/>
</dbReference>
<feature type="repeat" description="ANK" evidence="3">
    <location>
        <begin position="355"/>
        <end position="387"/>
    </location>
</feature>
<accession>A0A135V0M0</accession>
<dbReference type="PROSITE" id="PS50297">
    <property type="entry name" value="ANK_REP_REGION"/>
    <property type="match status" value="3"/>
</dbReference>
<protein>
    <submittedName>
        <fullName evidence="4">Uncharacterized protein</fullName>
    </submittedName>
</protein>
<dbReference type="SMART" id="SM00248">
    <property type="entry name" value="ANK"/>
    <property type="match status" value="11"/>
</dbReference>
<keyword evidence="2 3" id="KW-0040">ANK repeat</keyword>
<feature type="repeat" description="ANK" evidence="3">
    <location>
        <begin position="493"/>
        <end position="525"/>
    </location>
</feature>
<evidence type="ECO:0000256" key="1">
    <source>
        <dbReference type="ARBA" id="ARBA00022737"/>
    </source>
</evidence>
<dbReference type="OrthoDB" id="194358at2759"/>
<comment type="caution">
    <text evidence="4">The sequence shown here is derived from an EMBL/GenBank/DDBJ whole genome shotgun (WGS) entry which is preliminary data.</text>
</comment>
<dbReference type="Proteomes" id="UP000070121">
    <property type="component" value="Unassembled WGS sequence"/>
</dbReference>
<proteinExistence type="predicted"/>
<dbReference type="Pfam" id="PF00023">
    <property type="entry name" value="Ank"/>
    <property type="match status" value="1"/>
</dbReference>